<feature type="compositionally biased region" description="Polar residues" evidence="2">
    <location>
        <begin position="105"/>
        <end position="120"/>
    </location>
</feature>
<proteinExistence type="inferred from homology"/>
<dbReference type="Proteomes" id="UP000035682">
    <property type="component" value="Unplaced"/>
</dbReference>
<evidence type="ECO:0000313" key="3">
    <source>
        <dbReference type="EMBL" id="CEF61232.1"/>
    </source>
</evidence>
<dbReference type="OrthoDB" id="10255576at2759"/>
<dbReference type="PANTHER" id="PTHR32470">
    <property type="entry name" value="ADH DEHYDROGENASE [UBIQUINONE] 1 ALPHA SUBCOMPLEX ASSEMBLY FACTOR 2"/>
    <property type="match status" value="1"/>
</dbReference>
<keyword evidence="4" id="KW-1185">Reference proteome</keyword>
<dbReference type="CTD" id="36373600"/>
<feature type="region of interest" description="Disordered" evidence="2">
    <location>
        <begin position="95"/>
        <end position="137"/>
    </location>
</feature>
<dbReference type="GeneID" id="36373600"/>
<evidence type="ECO:0000256" key="1">
    <source>
        <dbReference type="ARBA" id="ARBA00007355"/>
    </source>
</evidence>
<dbReference type="GO" id="GO:0045271">
    <property type="term" value="C:respiratory chain complex I"/>
    <property type="evidence" value="ECO:0007669"/>
    <property type="project" value="InterPro"/>
</dbReference>
<comment type="similarity">
    <text evidence="1">Belongs to the complex I NDUFA12 subunit family.</text>
</comment>
<dbReference type="RefSeq" id="XP_024500441.1">
    <property type="nucleotide sequence ID" value="XM_024646238.1"/>
</dbReference>
<dbReference type="EMBL" id="LN609406">
    <property type="protein sequence ID" value="CEF61232.1"/>
    <property type="molecule type" value="Genomic_DNA"/>
</dbReference>
<evidence type="ECO:0000256" key="2">
    <source>
        <dbReference type="SAM" id="MobiDB-lite"/>
    </source>
</evidence>
<accession>A0A090KZG6</accession>
<evidence type="ECO:0000313" key="6">
    <source>
        <dbReference type="WormBase" id="SRAE_0000035900"/>
    </source>
</evidence>
<dbReference type="WBParaSite" id="SRAE_0000035900.1">
    <property type="protein sequence ID" value="SRAE_0000035900.1"/>
    <property type="gene ID" value="WBGene00256102"/>
</dbReference>
<dbReference type="GO" id="GO:0032981">
    <property type="term" value="P:mitochondrial respiratory chain complex I assembly"/>
    <property type="evidence" value="ECO:0007669"/>
    <property type="project" value="TreeGrafter"/>
</dbReference>
<dbReference type="GO" id="GO:0005739">
    <property type="term" value="C:mitochondrion"/>
    <property type="evidence" value="ECO:0007669"/>
    <property type="project" value="TreeGrafter"/>
</dbReference>
<keyword evidence="3" id="KW-0830">Ubiquinone</keyword>
<gene>
    <name evidence="3 5 6" type="ORF">SRAE_0000035900</name>
</gene>
<protein>
    <submittedName>
        <fullName evidence="3 5">NADH dehydrogenase [ubiquinone] 1 alpha subcomplex subunit 12 family-containing protein</fullName>
    </submittedName>
</protein>
<dbReference type="WormBase" id="SRAE_0000035900">
    <property type="protein sequence ID" value="SRP11209"/>
    <property type="gene ID" value="WBGene00256102"/>
</dbReference>
<dbReference type="OMA" id="MYWNLYF"/>
<dbReference type="InterPro" id="IPR052618">
    <property type="entry name" value="ComplexI_NDUFA12"/>
</dbReference>
<organism evidence="3">
    <name type="scientific">Strongyloides ratti</name>
    <name type="common">Parasitic roundworm</name>
    <dbReference type="NCBI Taxonomy" id="34506"/>
    <lineage>
        <taxon>Eukaryota</taxon>
        <taxon>Metazoa</taxon>
        <taxon>Ecdysozoa</taxon>
        <taxon>Nematoda</taxon>
        <taxon>Chromadorea</taxon>
        <taxon>Rhabditida</taxon>
        <taxon>Tylenchina</taxon>
        <taxon>Panagrolaimomorpha</taxon>
        <taxon>Strongyloidoidea</taxon>
        <taxon>Strongyloididae</taxon>
        <taxon>Strongyloides</taxon>
    </lineage>
</organism>
<evidence type="ECO:0000313" key="5">
    <source>
        <dbReference type="WBParaSite" id="SRAE_0000035900.1"/>
    </source>
</evidence>
<evidence type="ECO:0000313" key="4">
    <source>
        <dbReference type="Proteomes" id="UP000035682"/>
    </source>
</evidence>
<dbReference type="PANTHER" id="PTHR32470:SF2">
    <property type="entry name" value="NADH DEHYDROGENASE [UBIQUINONE] 1 ALPHA SUBCOMPLEX ASSEMBLY FACTOR 2"/>
    <property type="match status" value="1"/>
</dbReference>
<sequence length="137" mass="15847">MSRPSVWSTLWKNMIARATGGQKREYVAEDEFGNKFYVIKEGKHSKTRGYEAPMNGKVTEPTKEWVSWLKGTRRFPPSENELALNRIRQQAQLERNNILEKSMPNVDSTGETKSQKNSTFPKYDDFEVSPGYNPNKK</sequence>
<dbReference type="Pfam" id="PF05071">
    <property type="entry name" value="NDUFA12"/>
    <property type="match status" value="1"/>
</dbReference>
<dbReference type="InterPro" id="IPR007763">
    <property type="entry name" value="NDUFA12"/>
</dbReference>
<name>A0A090KZG6_STRRB</name>
<reference evidence="4" key="2">
    <citation type="submission" date="2014-09" db="EMBL/GenBank/DDBJ databases">
        <authorList>
            <person name="Martin A.A."/>
        </authorList>
    </citation>
    <scope>NUCLEOTIDE SEQUENCE</scope>
    <source>
        <strain evidence="4">ED321</strain>
    </source>
</reference>
<dbReference type="AlphaFoldDB" id="A0A090KZG6"/>
<reference evidence="5" key="3">
    <citation type="submission" date="2020-12" db="UniProtKB">
        <authorList>
            <consortium name="WormBaseParasite"/>
        </authorList>
    </citation>
    <scope>IDENTIFICATION</scope>
</reference>
<reference evidence="3" key="1">
    <citation type="submission" date="2014-09" db="EMBL/GenBank/DDBJ databases">
        <authorList>
            <person name="Aslett A.Martin."/>
        </authorList>
    </citation>
    <scope>NUCLEOTIDE SEQUENCE</scope>
    <source>
        <strain evidence="3">ED321 Heterogonic</strain>
    </source>
</reference>